<proteinExistence type="predicted"/>
<feature type="region of interest" description="Disordered" evidence="1">
    <location>
        <begin position="250"/>
        <end position="279"/>
    </location>
</feature>
<comment type="caution">
    <text evidence="2">The sequence shown here is derived from an EMBL/GenBank/DDBJ whole genome shotgun (WGS) entry which is preliminary data.</text>
</comment>
<feature type="compositionally biased region" description="Basic and acidic residues" evidence="1">
    <location>
        <begin position="111"/>
        <end position="130"/>
    </location>
</feature>
<gene>
    <name evidence="2" type="ORF">FA13DRAFT_1715620</name>
</gene>
<feature type="region of interest" description="Disordered" evidence="1">
    <location>
        <begin position="91"/>
        <end position="143"/>
    </location>
</feature>
<dbReference type="AlphaFoldDB" id="A0A4Y7SN60"/>
<evidence type="ECO:0000313" key="3">
    <source>
        <dbReference type="Proteomes" id="UP000298030"/>
    </source>
</evidence>
<name>A0A4Y7SN60_COPMI</name>
<reference evidence="2 3" key="1">
    <citation type="journal article" date="2019" name="Nat. Ecol. Evol.">
        <title>Megaphylogeny resolves global patterns of mushroom evolution.</title>
        <authorList>
            <person name="Varga T."/>
            <person name="Krizsan K."/>
            <person name="Foldi C."/>
            <person name="Dima B."/>
            <person name="Sanchez-Garcia M."/>
            <person name="Sanchez-Ramirez S."/>
            <person name="Szollosi G.J."/>
            <person name="Szarkandi J.G."/>
            <person name="Papp V."/>
            <person name="Albert L."/>
            <person name="Andreopoulos W."/>
            <person name="Angelini C."/>
            <person name="Antonin V."/>
            <person name="Barry K.W."/>
            <person name="Bougher N.L."/>
            <person name="Buchanan P."/>
            <person name="Buyck B."/>
            <person name="Bense V."/>
            <person name="Catcheside P."/>
            <person name="Chovatia M."/>
            <person name="Cooper J."/>
            <person name="Damon W."/>
            <person name="Desjardin D."/>
            <person name="Finy P."/>
            <person name="Geml J."/>
            <person name="Haridas S."/>
            <person name="Hughes K."/>
            <person name="Justo A."/>
            <person name="Karasinski D."/>
            <person name="Kautmanova I."/>
            <person name="Kiss B."/>
            <person name="Kocsube S."/>
            <person name="Kotiranta H."/>
            <person name="LaButti K.M."/>
            <person name="Lechner B.E."/>
            <person name="Liimatainen K."/>
            <person name="Lipzen A."/>
            <person name="Lukacs Z."/>
            <person name="Mihaltcheva S."/>
            <person name="Morgado L.N."/>
            <person name="Niskanen T."/>
            <person name="Noordeloos M.E."/>
            <person name="Ohm R.A."/>
            <person name="Ortiz-Santana B."/>
            <person name="Ovrebo C."/>
            <person name="Racz N."/>
            <person name="Riley R."/>
            <person name="Savchenko A."/>
            <person name="Shiryaev A."/>
            <person name="Soop K."/>
            <person name="Spirin V."/>
            <person name="Szebenyi C."/>
            <person name="Tomsovsky M."/>
            <person name="Tulloss R.E."/>
            <person name="Uehling J."/>
            <person name="Grigoriev I.V."/>
            <person name="Vagvolgyi C."/>
            <person name="Papp T."/>
            <person name="Martin F.M."/>
            <person name="Miettinen O."/>
            <person name="Hibbett D.S."/>
            <person name="Nagy L.G."/>
        </authorList>
    </citation>
    <scope>NUCLEOTIDE SEQUENCE [LARGE SCALE GENOMIC DNA]</scope>
    <source>
        <strain evidence="2 3">FP101781</strain>
    </source>
</reference>
<protein>
    <submittedName>
        <fullName evidence="2">Uncharacterized protein</fullName>
    </submittedName>
</protein>
<evidence type="ECO:0000256" key="1">
    <source>
        <dbReference type="SAM" id="MobiDB-lite"/>
    </source>
</evidence>
<feature type="compositionally biased region" description="Polar residues" evidence="1">
    <location>
        <begin position="91"/>
        <end position="110"/>
    </location>
</feature>
<feature type="compositionally biased region" description="Acidic residues" evidence="1">
    <location>
        <begin position="270"/>
        <end position="279"/>
    </location>
</feature>
<sequence length="279" mass="31437">MSQFNPTNNPGIDQGLRSFFNDAKYYTIGTVTVHSTGGDSHTDNSVHTYRTTFYPPGFQSWGSSGHNKYPSYGFREALSPKADAVNLDAYETSTPTMGDPSWTGSASNSKSKAEKVKARMSSKRDQDGKRPMQMRGRHHRQEDLKKVLKKRAYRNRVIPRRRLEVSERSQGRSRDSAMPLAVNPSWNAMKTNVSGQKLTTILVGRHDTIRQEHTSTYRIYNGNILDASFSSRRYQLPEFEPDKLQMTFGSASGTNALNFGPREDSSTSQFEDEAGEDEE</sequence>
<dbReference type="EMBL" id="QPFP01000082">
    <property type="protein sequence ID" value="TEB23088.1"/>
    <property type="molecule type" value="Genomic_DNA"/>
</dbReference>
<organism evidence="2 3">
    <name type="scientific">Coprinellus micaceus</name>
    <name type="common">Glistening ink-cap mushroom</name>
    <name type="synonym">Coprinus micaceus</name>
    <dbReference type="NCBI Taxonomy" id="71717"/>
    <lineage>
        <taxon>Eukaryota</taxon>
        <taxon>Fungi</taxon>
        <taxon>Dikarya</taxon>
        <taxon>Basidiomycota</taxon>
        <taxon>Agaricomycotina</taxon>
        <taxon>Agaricomycetes</taxon>
        <taxon>Agaricomycetidae</taxon>
        <taxon>Agaricales</taxon>
        <taxon>Agaricineae</taxon>
        <taxon>Psathyrellaceae</taxon>
        <taxon>Coprinellus</taxon>
    </lineage>
</organism>
<dbReference type="Proteomes" id="UP000298030">
    <property type="component" value="Unassembled WGS sequence"/>
</dbReference>
<keyword evidence="3" id="KW-1185">Reference proteome</keyword>
<evidence type="ECO:0000313" key="2">
    <source>
        <dbReference type="EMBL" id="TEB23088.1"/>
    </source>
</evidence>
<accession>A0A4Y7SN60</accession>